<comment type="caution">
    <text evidence="3">The sequence shown here is derived from an EMBL/GenBank/DDBJ whole genome shotgun (WGS) entry which is preliminary data.</text>
</comment>
<dbReference type="Proteomes" id="UP001183607">
    <property type="component" value="Unassembled WGS sequence"/>
</dbReference>
<keyword evidence="5" id="KW-1185">Reference proteome</keyword>
<dbReference type="EMBL" id="JAVRET010000025">
    <property type="protein sequence ID" value="MDT0410053.1"/>
    <property type="molecule type" value="Genomic_DNA"/>
</dbReference>
<proteinExistence type="predicted"/>
<dbReference type="Pfam" id="PF19813">
    <property type="entry name" value="DUF6296"/>
    <property type="match status" value="1"/>
</dbReference>
<accession>A0ABD5E337</accession>
<dbReference type="InterPro" id="IPR046263">
    <property type="entry name" value="DUF6296"/>
</dbReference>
<dbReference type="EMBL" id="JAVRER010000009">
    <property type="protein sequence ID" value="MDT0415493.1"/>
    <property type="molecule type" value="Genomic_DNA"/>
</dbReference>
<feature type="region of interest" description="Disordered" evidence="1">
    <location>
        <begin position="61"/>
        <end position="81"/>
    </location>
</feature>
<dbReference type="AlphaFoldDB" id="A0ABD5E337"/>
<name>A0ABD5E337_9ACTN</name>
<evidence type="ECO:0000313" key="5">
    <source>
        <dbReference type="Proteomes" id="UP001183610"/>
    </source>
</evidence>
<evidence type="ECO:0000313" key="2">
    <source>
        <dbReference type="EMBL" id="MDT0410053.1"/>
    </source>
</evidence>
<sequence>MQPERYELIFDAAEIVGEPGGGPAAVTVIRTQQTGPSGAPLYRDETGIVQAEINPEGEIRMLPTSTHQSPSTPRSVTPLPD</sequence>
<organism evidence="3 4">
    <name type="scientific">Streptomyces evansiae</name>
    <dbReference type="NCBI Taxonomy" id="3075535"/>
    <lineage>
        <taxon>Bacteria</taxon>
        <taxon>Bacillati</taxon>
        <taxon>Actinomycetota</taxon>
        <taxon>Actinomycetes</taxon>
        <taxon>Kitasatosporales</taxon>
        <taxon>Streptomycetaceae</taxon>
        <taxon>Streptomyces</taxon>
    </lineage>
</organism>
<dbReference type="Proteomes" id="UP001183610">
    <property type="component" value="Unassembled WGS sequence"/>
</dbReference>
<reference evidence="4 5" key="1">
    <citation type="submission" date="2023-07" db="EMBL/GenBank/DDBJ databases">
        <title>30 novel species of actinomycetes from the DSMZ collection.</title>
        <authorList>
            <person name="Nouioui I."/>
        </authorList>
    </citation>
    <scope>NUCLEOTIDE SEQUENCE [LARGE SCALE GENOMIC DNA]</scope>
    <source>
        <strain evidence="2 5">DSM 41979</strain>
        <strain evidence="4">DSM 41982</strain>
    </source>
</reference>
<evidence type="ECO:0000313" key="4">
    <source>
        <dbReference type="Proteomes" id="UP001183607"/>
    </source>
</evidence>
<reference evidence="3" key="2">
    <citation type="submission" date="2024-03" db="EMBL/GenBank/DDBJ databases">
        <title>30 novel species of actinomycetes from the DSMZ collection.</title>
        <authorList>
            <person name="Nouioui I."/>
        </authorList>
    </citation>
    <scope>NUCLEOTIDE SEQUENCE</scope>
    <source>
        <strain evidence="3">DSM 41982</strain>
    </source>
</reference>
<protein>
    <submittedName>
        <fullName evidence="3">DUF6296 family protein</fullName>
    </submittedName>
</protein>
<evidence type="ECO:0000256" key="1">
    <source>
        <dbReference type="SAM" id="MobiDB-lite"/>
    </source>
</evidence>
<gene>
    <name evidence="3" type="ORF">RM574_08315</name>
    <name evidence="2" type="ORF">RM698_13445</name>
</gene>
<evidence type="ECO:0000313" key="3">
    <source>
        <dbReference type="EMBL" id="MDT0415493.1"/>
    </source>
</evidence>
<feature type="compositionally biased region" description="Polar residues" evidence="1">
    <location>
        <begin position="63"/>
        <end position="75"/>
    </location>
</feature>
<dbReference type="RefSeq" id="WP_007830287.1">
    <property type="nucleotide sequence ID" value="NZ_JAVRER010000009.1"/>
</dbReference>